<evidence type="ECO:0000313" key="3">
    <source>
        <dbReference type="Proteomes" id="UP000255082"/>
    </source>
</evidence>
<feature type="compositionally biased region" description="Pro residues" evidence="1">
    <location>
        <begin position="1"/>
        <end position="11"/>
    </location>
</feature>
<dbReference type="SUPFAM" id="SSF52540">
    <property type="entry name" value="P-loop containing nucleoside triphosphate hydrolases"/>
    <property type="match status" value="1"/>
</dbReference>
<dbReference type="AlphaFoldDB" id="A0A378WIH0"/>
<evidence type="ECO:0000256" key="1">
    <source>
        <dbReference type="SAM" id="MobiDB-lite"/>
    </source>
</evidence>
<dbReference type="Proteomes" id="UP000255082">
    <property type="component" value="Unassembled WGS sequence"/>
</dbReference>
<dbReference type="RefSeq" id="WP_128144991.1">
    <property type="nucleotide sequence ID" value="NZ_JAJFOE010000002.1"/>
</dbReference>
<evidence type="ECO:0000313" key="2">
    <source>
        <dbReference type="EMBL" id="SUA40702.1"/>
    </source>
</evidence>
<organism evidence="2 3">
    <name type="scientific">Nocardia africana</name>
    <dbReference type="NCBI Taxonomy" id="134964"/>
    <lineage>
        <taxon>Bacteria</taxon>
        <taxon>Bacillati</taxon>
        <taxon>Actinomycetota</taxon>
        <taxon>Actinomycetes</taxon>
        <taxon>Mycobacteriales</taxon>
        <taxon>Nocardiaceae</taxon>
        <taxon>Nocardia</taxon>
    </lineage>
</organism>
<protein>
    <submittedName>
        <fullName evidence="2">Type IV secretory pathway, VirB4 components</fullName>
    </submittedName>
</protein>
<dbReference type="Gene3D" id="3.40.50.300">
    <property type="entry name" value="P-loop containing nucleotide triphosphate hydrolases"/>
    <property type="match status" value="2"/>
</dbReference>
<feature type="compositionally biased region" description="Pro residues" evidence="1">
    <location>
        <begin position="526"/>
        <end position="537"/>
    </location>
</feature>
<gene>
    <name evidence="2" type="ORF">NCTC13184_00023</name>
</gene>
<proteinExistence type="predicted"/>
<dbReference type="EMBL" id="UGRU01000001">
    <property type="protein sequence ID" value="SUA40702.1"/>
    <property type="molecule type" value="Genomic_DNA"/>
</dbReference>
<dbReference type="OrthoDB" id="9804380at2"/>
<dbReference type="PANTHER" id="PTHR30121">
    <property type="entry name" value="UNCHARACTERIZED PROTEIN YJGR-RELATED"/>
    <property type="match status" value="1"/>
</dbReference>
<dbReference type="InterPro" id="IPR027417">
    <property type="entry name" value="P-loop_NTPase"/>
</dbReference>
<dbReference type="PANTHER" id="PTHR30121:SF6">
    <property type="entry name" value="SLR6007 PROTEIN"/>
    <property type="match status" value="1"/>
</dbReference>
<name>A0A378WIH0_9NOCA</name>
<feature type="region of interest" description="Disordered" evidence="1">
    <location>
        <begin position="520"/>
        <end position="540"/>
    </location>
</feature>
<sequence>MAETPPPPTQRPRPHVAVNAKQGARQVGPRVLDDTARSRLERQCTMGGLRGARARFLLGRDDTRRRNSELLISAAAGEQFDRPTLTLTTNGYAGRNGGRMSAIARPPEWRATTAQIAGLWPWTVGAGAPLIGTPLGPHLRTGAPVCFDPMNWFTRGSFLTAPSLFVLGLNGFGKSTLVRRIVLGGIAQGVTPLILADVKPDYRPLVELAGGQIIDIGYGHGCLNPLDNGVMGQVLTTLTRAGLHERARNITQELQARQIALVAGLIELVRGHPVADYEEALIATALRQLYTPEPQGGRGFAIDRPPILTDLLEVIVTGSEELRLDAAADTEDAYRATIVPLRQSLRRLTNGPFGEVFNGHTSTAIDFDSVAVCIDVSNIPTGDRKLKAAAMLACWAAGFSAIEALNTLTDAGLADQRYFQVVMDELWQVLALGDFMIERVDELTRLQRGLATALIMISHTIKDLQALSSAAAVNRALGFLERARAKVFGALPADEVERLDSIVPFTASEKAMVTSWSAPQALTGEPLPPGQPRPAPPGTGKFLLKIGEDRRPGIPFSVELSATEIDKHVHETNTRFHFRTSTDREGHTSGIKDGRT</sequence>
<dbReference type="InterPro" id="IPR051162">
    <property type="entry name" value="T4SS_component"/>
</dbReference>
<reference evidence="2 3" key="1">
    <citation type="submission" date="2018-06" db="EMBL/GenBank/DDBJ databases">
        <authorList>
            <consortium name="Pathogen Informatics"/>
            <person name="Doyle S."/>
        </authorList>
    </citation>
    <scope>NUCLEOTIDE SEQUENCE [LARGE SCALE GENOMIC DNA]</scope>
    <source>
        <strain evidence="2 3">NCTC13184</strain>
    </source>
</reference>
<accession>A0A378WIH0</accession>
<feature type="region of interest" description="Disordered" evidence="1">
    <location>
        <begin position="1"/>
        <end position="26"/>
    </location>
</feature>